<dbReference type="PROSITE" id="PS50880">
    <property type="entry name" value="TOPRIM"/>
    <property type="match status" value="1"/>
</dbReference>
<evidence type="ECO:0000256" key="14">
    <source>
        <dbReference type="PIRSR" id="PIRSR002811-1"/>
    </source>
</evidence>
<keyword evidence="10 12" id="KW-0238">DNA-binding</keyword>
<dbReference type="GO" id="GO:0003899">
    <property type="term" value="F:DNA-directed RNA polymerase activity"/>
    <property type="evidence" value="ECO:0007669"/>
    <property type="project" value="UniProtKB-UniRule"/>
</dbReference>
<dbReference type="GO" id="GO:0008270">
    <property type="term" value="F:zinc ion binding"/>
    <property type="evidence" value="ECO:0007669"/>
    <property type="project" value="UniProtKB-KW"/>
</dbReference>
<keyword evidence="11 12" id="KW-0804">Transcription</keyword>
<evidence type="ECO:0000259" key="15">
    <source>
        <dbReference type="PROSITE" id="PS50880"/>
    </source>
</evidence>
<evidence type="ECO:0000256" key="5">
    <source>
        <dbReference type="ARBA" id="ARBA00022705"/>
    </source>
</evidence>
<dbReference type="AlphaFoldDB" id="Q2S8V4"/>
<dbReference type="EC" id="2.7.7.101" evidence="12"/>
<evidence type="ECO:0000256" key="2">
    <source>
        <dbReference type="ARBA" id="ARBA00022515"/>
    </source>
</evidence>
<evidence type="ECO:0000256" key="7">
    <source>
        <dbReference type="ARBA" id="ARBA00022771"/>
    </source>
</evidence>
<evidence type="ECO:0000313" key="17">
    <source>
        <dbReference type="Proteomes" id="UP000000238"/>
    </source>
</evidence>
<feature type="zinc finger region" description="CHC2-type" evidence="14">
    <location>
        <begin position="40"/>
        <end position="66"/>
    </location>
</feature>
<dbReference type="PIRSF" id="PIRSF002811">
    <property type="entry name" value="DnaG"/>
    <property type="match status" value="1"/>
</dbReference>
<proteinExistence type="inferred from homology"/>
<dbReference type="InterPro" id="IPR006171">
    <property type="entry name" value="TOPRIM_dom"/>
</dbReference>
<dbReference type="PANTHER" id="PTHR30313">
    <property type="entry name" value="DNA PRIMASE"/>
    <property type="match status" value="1"/>
</dbReference>
<sequence>MASLIPQAFVDDLLSRVDLASLIAERVNLKKSGATYQGRCPFHDEKSPSFHVYNENHPAHYHCYGCGAHGDAINFIKETEHLSFNEAVEQLAKRCGVEVPRDKVAEQKVSQNKSLYDASSHADSAFRQALGNHPQRGVAQEYLKRRGISPEMADLYGIGFAPAQRQFLSGTSDRSLVKALSTLRLVIEKEQDRFDMFQNRLMFPIRDTRGRTIAFGGRTLGNDRSKYINSPESPIFHKSNVLYGLWEARKQSRKLEQLIVVEGYLDVISLAQFGVVNAVAAMGTATNEDNLSHLLNTSQDIVFCFDGDKAGLAAADKALNNLLPMFQDGYKVSFLILPEGEDPDTFVRNEGADAFRERIANATPLSEYFFQAMSRGLDLSIAENKGILSTQARAALKVINAPVLKDALYQRLNELTRSSRWGDRQGKHGGDWKKGDWKGKKGFSFQNRDEPREEPIPVPNRIAARACLGLYVKPSWAKEISNTLNYEITQDDERALTYFLEWLLKEKIESAEDLLYRLTVDPHQQRRFKNLFNSLEHIFGTEEIEAGAQESLLVLKRKYFDRSFDKIHQDLSRDPKNKELHEKFRTMSSEKMAMIATPKS</sequence>
<evidence type="ECO:0000256" key="4">
    <source>
        <dbReference type="ARBA" id="ARBA00022695"/>
    </source>
</evidence>
<evidence type="ECO:0000256" key="12">
    <source>
        <dbReference type="HAMAP-Rule" id="MF_00974"/>
    </source>
</evidence>
<evidence type="ECO:0000256" key="6">
    <source>
        <dbReference type="ARBA" id="ARBA00022723"/>
    </source>
</evidence>
<keyword evidence="17" id="KW-1185">Reference proteome</keyword>
<dbReference type="GO" id="GO:0000428">
    <property type="term" value="C:DNA-directed RNA polymerase complex"/>
    <property type="evidence" value="ECO:0007669"/>
    <property type="project" value="UniProtKB-KW"/>
</dbReference>
<keyword evidence="9" id="KW-0460">Magnesium</keyword>
<dbReference type="Gene3D" id="3.90.580.10">
    <property type="entry name" value="Zinc finger, CHC2-type domain"/>
    <property type="match status" value="1"/>
</dbReference>
<keyword evidence="5 12" id="KW-0235">DNA replication</keyword>
<evidence type="ECO:0000256" key="3">
    <source>
        <dbReference type="ARBA" id="ARBA00022679"/>
    </source>
</evidence>
<dbReference type="Gene3D" id="1.20.50.20">
    <property type="entry name" value="DnaG, RNA polymerase domain, helical bundle"/>
    <property type="match status" value="1"/>
</dbReference>
<dbReference type="InterPro" id="IPR036977">
    <property type="entry name" value="DNA_primase_Znf_CHC2"/>
</dbReference>
<reference evidence="16 17" key="1">
    <citation type="journal article" date="2005" name="Nucleic Acids Res.">
        <title>Genomic blueprint of Hahella chejuensis, a marine microbe producing an algicidal agent.</title>
        <authorList>
            <person name="Jeong H."/>
            <person name="Yim J.H."/>
            <person name="Lee C."/>
            <person name="Choi S.-H."/>
            <person name="Park Y.K."/>
            <person name="Yoon S.H."/>
            <person name="Hur C.-G."/>
            <person name="Kang H.-Y."/>
            <person name="Kim D."/>
            <person name="Lee H.H."/>
            <person name="Park K.H."/>
            <person name="Park S.-H."/>
            <person name="Park H.-S."/>
            <person name="Lee H.K."/>
            <person name="Oh T.K."/>
            <person name="Kim J.F."/>
        </authorList>
    </citation>
    <scope>NUCLEOTIDE SEQUENCE [LARGE SCALE GENOMIC DNA]</scope>
    <source>
        <strain evidence="16 17">KCTC 2396</strain>
    </source>
</reference>
<feature type="domain" description="Toprim" evidence="15">
    <location>
        <begin position="256"/>
        <end position="337"/>
    </location>
</feature>
<evidence type="ECO:0000256" key="8">
    <source>
        <dbReference type="ARBA" id="ARBA00022833"/>
    </source>
</evidence>
<protein>
    <recommendedName>
        <fullName evidence="12 13">DNA primase</fullName>
        <ecNumber evidence="12">2.7.7.101</ecNumber>
    </recommendedName>
</protein>
<evidence type="ECO:0000313" key="16">
    <source>
        <dbReference type="EMBL" id="ABC32920.1"/>
    </source>
</evidence>
<dbReference type="RefSeq" id="WP_011399976.1">
    <property type="nucleotide sequence ID" value="NC_007645.1"/>
</dbReference>
<name>Q2S8V4_HAHCH</name>
<keyword evidence="1 12" id="KW-0240">DNA-directed RNA polymerase</keyword>
<dbReference type="GO" id="GO:1990077">
    <property type="term" value="C:primosome complex"/>
    <property type="evidence" value="ECO:0007669"/>
    <property type="project" value="UniProtKB-KW"/>
</dbReference>
<dbReference type="Pfam" id="PF01807">
    <property type="entry name" value="Zn_ribbon_DnaG"/>
    <property type="match status" value="1"/>
</dbReference>
<dbReference type="InterPro" id="IPR013264">
    <property type="entry name" value="DNAG_N"/>
</dbReference>
<dbReference type="GO" id="GO:0006269">
    <property type="term" value="P:DNA replication, synthesis of primer"/>
    <property type="evidence" value="ECO:0007669"/>
    <property type="project" value="UniProtKB-UniRule"/>
</dbReference>
<dbReference type="InterPro" id="IPR034151">
    <property type="entry name" value="TOPRIM_DnaG_bac"/>
</dbReference>
<dbReference type="Gene3D" id="3.90.980.10">
    <property type="entry name" value="DNA primase, catalytic core, N-terminal domain"/>
    <property type="match status" value="1"/>
</dbReference>
<dbReference type="Pfam" id="PF08275">
    <property type="entry name" value="DNAG_N"/>
    <property type="match status" value="1"/>
</dbReference>
<dbReference type="Gene3D" id="3.40.1360.10">
    <property type="match status" value="1"/>
</dbReference>
<keyword evidence="4 12" id="KW-0548">Nucleotidyltransferase</keyword>
<dbReference type="OrthoDB" id="9803773at2"/>
<comment type="cofactor">
    <cofactor evidence="13 14">
        <name>Zn(2+)</name>
        <dbReference type="ChEBI" id="CHEBI:29105"/>
    </cofactor>
    <text evidence="13 14">Binds 1 zinc ion per monomer.</text>
</comment>
<dbReference type="FunFam" id="3.40.1360.10:FF:000002">
    <property type="entry name" value="DNA primase"/>
    <property type="match status" value="1"/>
</dbReference>
<dbReference type="InterPro" id="IPR006295">
    <property type="entry name" value="DNA_primase_DnaG"/>
</dbReference>
<dbReference type="EMBL" id="CP000155">
    <property type="protein sequence ID" value="ABC32920.1"/>
    <property type="molecule type" value="Genomic_DNA"/>
</dbReference>
<keyword evidence="3 12" id="KW-0808">Transferase</keyword>
<comment type="caution">
    <text evidence="12">Lacks conserved residue(s) required for the propagation of feature annotation.</text>
</comment>
<dbReference type="Proteomes" id="UP000000238">
    <property type="component" value="Chromosome"/>
</dbReference>
<gene>
    <name evidence="12" type="primary">dnaG</name>
    <name evidence="16" type="ordered locus">HCH_06273</name>
</gene>
<dbReference type="InterPro" id="IPR050219">
    <property type="entry name" value="DnaG_primase"/>
</dbReference>
<dbReference type="SMART" id="SM00400">
    <property type="entry name" value="ZnF_CHCC"/>
    <property type="match status" value="1"/>
</dbReference>
<comment type="catalytic activity">
    <reaction evidence="12">
        <text>ssDNA + n NTP = ssDNA/pppN(pN)n-1 hybrid + (n-1) diphosphate.</text>
        <dbReference type="EC" id="2.7.7.101"/>
    </reaction>
</comment>
<dbReference type="STRING" id="349521.HCH_06273"/>
<keyword evidence="7 14" id="KW-0863">Zinc-finger</keyword>
<dbReference type="InterPro" id="IPR037068">
    <property type="entry name" value="DNA_primase_core_N_sf"/>
</dbReference>
<evidence type="ECO:0000256" key="1">
    <source>
        <dbReference type="ARBA" id="ARBA00022478"/>
    </source>
</evidence>
<keyword evidence="6 13" id="KW-0479">Metal-binding</keyword>
<comment type="similarity">
    <text evidence="12 13">Belongs to the DnaG primase family.</text>
</comment>
<evidence type="ECO:0000256" key="10">
    <source>
        <dbReference type="ARBA" id="ARBA00023125"/>
    </source>
</evidence>
<comment type="function">
    <text evidence="12 13">RNA polymerase that catalyzes the synthesis of short RNA molecules used as primers for DNA polymerase during DNA replication.</text>
</comment>
<dbReference type="SMART" id="SM00493">
    <property type="entry name" value="TOPRIM"/>
    <property type="match status" value="1"/>
</dbReference>
<dbReference type="FunFam" id="3.90.580.10:FF:000001">
    <property type="entry name" value="DNA primase"/>
    <property type="match status" value="1"/>
</dbReference>
<dbReference type="HOGENOM" id="CLU_013501_5_5_6"/>
<dbReference type="HAMAP" id="MF_00974">
    <property type="entry name" value="DNA_primase_DnaG"/>
    <property type="match status" value="1"/>
</dbReference>
<organism evidence="16 17">
    <name type="scientific">Hahella chejuensis (strain KCTC 2396)</name>
    <dbReference type="NCBI Taxonomy" id="349521"/>
    <lineage>
        <taxon>Bacteria</taxon>
        <taxon>Pseudomonadati</taxon>
        <taxon>Pseudomonadota</taxon>
        <taxon>Gammaproteobacteria</taxon>
        <taxon>Oceanospirillales</taxon>
        <taxon>Hahellaceae</taxon>
        <taxon>Hahella</taxon>
    </lineage>
</organism>
<dbReference type="InterPro" id="IPR002694">
    <property type="entry name" value="Znf_CHC2"/>
</dbReference>
<dbReference type="KEGG" id="hch:HCH_06273"/>
<dbReference type="PANTHER" id="PTHR30313:SF2">
    <property type="entry name" value="DNA PRIMASE"/>
    <property type="match status" value="1"/>
</dbReference>
<evidence type="ECO:0000256" key="13">
    <source>
        <dbReference type="PIRNR" id="PIRNR002811"/>
    </source>
</evidence>
<dbReference type="SUPFAM" id="SSF56731">
    <property type="entry name" value="DNA primase core"/>
    <property type="match status" value="1"/>
</dbReference>
<keyword evidence="8 13" id="KW-0862">Zinc</keyword>
<comment type="subunit">
    <text evidence="12">Monomer. Interacts with DnaB.</text>
</comment>
<evidence type="ECO:0000256" key="9">
    <source>
        <dbReference type="ARBA" id="ARBA00022842"/>
    </source>
</evidence>
<evidence type="ECO:0000256" key="11">
    <source>
        <dbReference type="ARBA" id="ARBA00023163"/>
    </source>
</evidence>
<dbReference type="InterPro" id="IPR030846">
    <property type="entry name" value="DnaG_bac"/>
</dbReference>
<dbReference type="GO" id="GO:0003677">
    <property type="term" value="F:DNA binding"/>
    <property type="evidence" value="ECO:0007669"/>
    <property type="project" value="UniProtKB-KW"/>
</dbReference>
<accession>Q2S8V4</accession>
<dbReference type="eggNOG" id="COG0358">
    <property type="taxonomic scope" value="Bacteria"/>
</dbReference>
<keyword evidence="2 12" id="KW-0639">Primosome</keyword>
<dbReference type="SUPFAM" id="SSF57783">
    <property type="entry name" value="Zinc beta-ribbon"/>
    <property type="match status" value="1"/>
</dbReference>
<dbReference type="CDD" id="cd03364">
    <property type="entry name" value="TOPRIM_DnaG_primases"/>
    <property type="match status" value="1"/>
</dbReference>
<dbReference type="Pfam" id="PF13155">
    <property type="entry name" value="Toprim_2"/>
    <property type="match status" value="1"/>
</dbReference>
<dbReference type="NCBIfam" id="TIGR01391">
    <property type="entry name" value="dnaG"/>
    <property type="match status" value="1"/>
</dbReference>
<dbReference type="GO" id="GO:0005737">
    <property type="term" value="C:cytoplasm"/>
    <property type="evidence" value="ECO:0007669"/>
    <property type="project" value="TreeGrafter"/>
</dbReference>